<accession>A0A3E2WY69</accession>
<dbReference type="PANTHER" id="PTHR47099">
    <property type="entry name" value="METHYLCOBAMIDE:COM METHYLTRANSFERASE MTBA"/>
    <property type="match status" value="1"/>
</dbReference>
<feature type="domain" description="Uroporphyrinogen decarboxylase (URO-D)" evidence="1">
    <location>
        <begin position="191"/>
        <end position="377"/>
    </location>
</feature>
<name>A0A3E2WY69_9FIRM</name>
<evidence type="ECO:0000313" key="2">
    <source>
        <dbReference type="EMBL" id="RGC32610.1"/>
    </source>
</evidence>
<dbReference type="GO" id="GO:0004853">
    <property type="term" value="F:uroporphyrinogen decarboxylase activity"/>
    <property type="evidence" value="ECO:0007669"/>
    <property type="project" value="InterPro"/>
</dbReference>
<evidence type="ECO:0000313" key="3">
    <source>
        <dbReference type="Proteomes" id="UP000261111"/>
    </source>
</evidence>
<proteinExistence type="predicted"/>
<dbReference type="InterPro" id="IPR052024">
    <property type="entry name" value="Methanogen_methyltrans"/>
</dbReference>
<sequence>MTTKIIETKETMTPKQRLLAALRGEKTDRTPWCPNLAYWYDFNPEEARGKSMMQVMQEMGADPLIRGFDPTKIEYEHLRMYQTFYKGCSIEDVYDKDKRTMTIRTPIGCLTARYIITPDGETWFLSEHPIKEEEDFKTARYFFDHIELIPDYTAYNKAAAEVGEEALIVPMLMPEINLKSAFQSLLEFWLGTEELVYALMDYPEEVEALLESIRRVDRIAVEISAGSDAEVFLTWEDTSTTNISPSYYEKYILPELNEWSEILESRRKMYMQHACGHLQALLGLIAGSKVHGIESISPAPTGNIVMKEARRVLPKEKFLVGGIEPTEFLNWSLSELEVYVKKLLKDMEGYPFILANSDSCPPGVEYEKFLMISKVVRNQI</sequence>
<dbReference type="Proteomes" id="UP000261111">
    <property type="component" value="Unassembled WGS sequence"/>
</dbReference>
<dbReference type="SUPFAM" id="SSF51726">
    <property type="entry name" value="UROD/MetE-like"/>
    <property type="match status" value="1"/>
</dbReference>
<dbReference type="EMBL" id="QVIA01000008">
    <property type="protein sequence ID" value="RGC32610.1"/>
    <property type="molecule type" value="Genomic_DNA"/>
</dbReference>
<gene>
    <name evidence="2" type="ORF">DWX41_08570</name>
</gene>
<dbReference type="GO" id="GO:0006779">
    <property type="term" value="P:porphyrin-containing compound biosynthetic process"/>
    <property type="evidence" value="ECO:0007669"/>
    <property type="project" value="InterPro"/>
</dbReference>
<dbReference type="RefSeq" id="WP_025655830.1">
    <property type="nucleotide sequence ID" value="NZ_QVIA01000008.1"/>
</dbReference>
<protein>
    <recommendedName>
        <fullName evidence="1">Uroporphyrinogen decarboxylase (URO-D) domain-containing protein</fullName>
    </recommendedName>
</protein>
<dbReference type="AlphaFoldDB" id="A0A3E2WY69"/>
<organism evidence="2 3">
    <name type="scientific">Hungatella hathewayi</name>
    <dbReference type="NCBI Taxonomy" id="154046"/>
    <lineage>
        <taxon>Bacteria</taxon>
        <taxon>Bacillati</taxon>
        <taxon>Bacillota</taxon>
        <taxon>Clostridia</taxon>
        <taxon>Lachnospirales</taxon>
        <taxon>Lachnospiraceae</taxon>
        <taxon>Hungatella</taxon>
    </lineage>
</organism>
<dbReference type="InterPro" id="IPR038071">
    <property type="entry name" value="UROD/MetE-like_sf"/>
</dbReference>
<dbReference type="Pfam" id="PF01208">
    <property type="entry name" value="URO-D"/>
    <property type="match status" value="1"/>
</dbReference>
<evidence type="ECO:0000259" key="1">
    <source>
        <dbReference type="Pfam" id="PF01208"/>
    </source>
</evidence>
<dbReference type="Gene3D" id="3.20.20.210">
    <property type="match status" value="1"/>
</dbReference>
<comment type="caution">
    <text evidence="2">The sequence shown here is derived from an EMBL/GenBank/DDBJ whole genome shotgun (WGS) entry which is preliminary data.</text>
</comment>
<dbReference type="GeneID" id="93335954"/>
<reference evidence="2 3" key="1">
    <citation type="submission" date="2018-08" db="EMBL/GenBank/DDBJ databases">
        <title>A genome reference for cultivated species of the human gut microbiota.</title>
        <authorList>
            <person name="Zou Y."/>
            <person name="Xue W."/>
            <person name="Luo G."/>
        </authorList>
    </citation>
    <scope>NUCLEOTIDE SEQUENCE [LARGE SCALE GENOMIC DNA]</scope>
    <source>
        <strain evidence="2 3">AF19-21</strain>
    </source>
</reference>
<dbReference type="PANTHER" id="PTHR47099:SF1">
    <property type="entry name" value="METHYLCOBAMIDE:COM METHYLTRANSFERASE MTBA"/>
    <property type="match status" value="1"/>
</dbReference>
<dbReference type="InterPro" id="IPR000257">
    <property type="entry name" value="Uroporphyrinogen_deCOase"/>
</dbReference>